<gene>
    <name evidence="3" type="ORF">Q4F26_05475</name>
</gene>
<proteinExistence type="inferred from homology"/>
<name>A0AA43UD37_9LACT</name>
<evidence type="ECO:0000256" key="1">
    <source>
        <dbReference type="ARBA" id="ARBA00008439"/>
    </source>
</evidence>
<evidence type="ECO:0000256" key="2">
    <source>
        <dbReference type="HAMAP-Rule" id="MF_01448"/>
    </source>
</evidence>
<keyword evidence="4" id="KW-1185">Reference proteome</keyword>
<dbReference type="PANTHER" id="PTHR40066:SF1">
    <property type="entry name" value="UPF0473 PROTEIN CBO2561_CLC_2432"/>
    <property type="match status" value="1"/>
</dbReference>
<dbReference type="PANTHER" id="PTHR40066">
    <property type="entry name" value="UPF0473 PROTEIN CBO2561/CLC_2432"/>
    <property type="match status" value="1"/>
</dbReference>
<sequence>MPEANEENFIMAFDEDGEEVKLNILFTFHSEELDKSYVIVYEDQDESDEEIELQAFSYEETSDQDGQLHAIETEEEWDMVEEVLATFIDESPED</sequence>
<protein>
    <recommendedName>
        <fullName evidence="2">UPF0473 protein Q4F26_05475</fullName>
    </recommendedName>
</protein>
<accession>A0AA43UD37</accession>
<dbReference type="EMBL" id="JAUNQW010000025">
    <property type="protein sequence ID" value="MDO5457780.1"/>
    <property type="molecule type" value="Genomic_DNA"/>
</dbReference>
<dbReference type="AlphaFoldDB" id="A0AA43UD37"/>
<organism evidence="3 4">
    <name type="scientific">Atopococcus tabaci</name>
    <dbReference type="NCBI Taxonomy" id="269774"/>
    <lineage>
        <taxon>Bacteria</taxon>
        <taxon>Bacillati</taxon>
        <taxon>Bacillota</taxon>
        <taxon>Bacilli</taxon>
        <taxon>Lactobacillales</taxon>
        <taxon>Carnobacteriaceae</taxon>
        <taxon>Atopococcus</taxon>
    </lineage>
</organism>
<dbReference type="Pfam" id="PF06949">
    <property type="entry name" value="DUF1292"/>
    <property type="match status" value="1"/>
</dbReference>
<dbReference type="InterPro" id="IPR009711">
    <property type="entry name" value="UPF0473"/>
</dbReference>
<dbReference type="NCBIfam" id="NF010217">
    <property type="entry name" value="PRK13678.1-4"/>
    <property type="match status" value="1"/>
</dbReference>
<evidence type="ECO:0000313" key="3">
    <source>
        <dbReference type="EMBL" id="MDO5457780.1"/>
    </source>
</evidence>
<comment type="caution">
    <text evidence="3">The sequence shown here is derived from an EMBL/GenBank/DDBJ whole genome shotgun (WGS) entry which is preliminary data.</text>
</comment>
<comment type="similarity">
    <text evidence="1 2">Belongs to the UPF0473 family.</text>
</comment>
<dbReference type="Proteomes" id="UP001171751">
    <property type="component" value="Unassembled WGS sequence"/>
</dbReference>
<evidence type="ECO:0000313" key="4">
    <source>
        <dbReference type="Proteomes" id="UP001171751"/>
    </source>
</evidence>
<reference evidence="3" key="1">
    <citation type="submission" date="2023-07" db="EMBL/GenBank/DDBJ databases">
        <title>Between Cages and Wild: Unraveling the Impact of Captivity on Animal Microbiomes and Antimicrobial Resistance.</title>
        <authorList>
            <person name="Schmartz G.P."/>
            <person name="Rehner J."/>
            <person name="Schuff M.J."/>
            <person name="Becker S.L."/>
            <person name="Kravczyk M."/>
            <person name="Gurevich A."/>
            <person name="Francke R."/>
            <person name="Mueller R."/>
            <person name="Keller V."/>
            <person name="Keller A."/>
        </authorList>
    </citation>
    <scope>NUCLEOTIDE SEQUENCE</scope>
    <source>
        <strain evidence="3">S39M_St_73</strain>
    </source>
</reference>
<dbReference type="HAMAP" id="MF_01448">
    <property type="entry name" value="UPF0473"/>
    <property type="match status" value="1"/>
</dbReference>